<evidence type="ECO:0000259" key="2">
    <source>
        <dbReference type="Pfam" id="PF00437"/>
    </source>
</evidence>
<dbReference type="SUPFAM" id="SSF52540">
    <property type="entry name" value="P-loop containing nucleoside triphosphate hydrolases"/>
    <property type="match status" value="1"/>
</dbReference>
<dbReference type="Proteomes" id="UP001154322">
    <property type="component" value="Unassembled WGS sequence"/>
</dbReference>
<dbReference type="RefSeq" id="WP_249725539.1">
    <property type="nucleotide sequence ID" value="NZ_AP031286.1"/>
</dbReference>
<evidence type="ECO:0000313" key="4">
    <source>
        <dbReference type="Proteomes" id="UP001154322"/>
    </source>
</evidence>
<dbReference type="PANTHER" id="PTHR30486:SF6">
    <property type="entry name" value="TYPE IV PILUS RETRACTATION ATPASE PILT"/>
    <property type="match status" value="1"/>
</dbReference>
<dbReference type="InterPro" id="IPR050921">
    <property type="entry name" value="T4SS_GSP_E_ATPase"/>
</dbReference>
<sequence length="432" mass="47558">MNDSTAVPSVQQAMDEAYAWTRQRVRDSLEWGDPIPDEAFMGRIEQTLFSSPQAGQFTSEALEQIVKRVYYSFRGLDALQPLVDDPDITEIMINSHQECFIERKGRVERAEIAFENEEKLEDVIQAVVSQVNRVVNESSPIVDARLPDGSRVHVVLPPIALKGPTVTIRKFPADPMKMDELIRLGALSEQAALLLQTLVAAKFNIFISGGTASGKTTFLNALSQYIPHQERVITIEDAAELQIRAVPNLVSLETRNANTEGKGAVTMRDLIRASLRMRPDRIIVGEVRGAEALDMLQAMNTGHDGALSTGHSNGPADMISRLETMVLSGANLPIEVVRRQIASAIDIIVHLARLRDGSRKVMEISEVIGLQDGEVCLAPLFRFEESGTDEGQVAGRLVPQHMLRDRHKLTMAGFRLPEDKEVHSDGEAAGVG</sequence>
<dbReference type="Gene3D" id="3.30.450.380">
    <property type="match status" value="1"/>
</dbReference>
<comment type="similarity">
    <text evidence="1">Belongs to the GSP E family.</text>
</comment>
<keyword evidence="4" id="KW-1185">Reference proteome</keyword>
<reference evidence="3" key="1">
    <citation type="submission" date="2022-06" db="EMBL/GenBank/DDBJ databases">
        <authorList>
            <person name="Dietemann V."/>
            <person name="Ory F."/>
            <person name="Dainat B."/>
            <person name="Oberhansli S."/>
        </authorList>
    </citation>
    <scope>NUCLEOTIDE SEQUENCE</scope>
    <source>
        <strain evidence="3">Ena-SAMPLE-TAB-26-04-2022-14:26:32:270-5432</strain>
    </source>
</reference>
<protein>
    <submittedName>
        <fullName evidence="3">CpaF family protein</fullName>
    </submittedName>
</protein>
<organism evidence="3 4">
    <name type="scientific">Paenibacillus melissococcoides</name>
    <dbReference type="NCBI Taxonomy" id="2912268"/>
    <lineage>
        <taxon>Bacteria</taxon>
        <taxon>Bacillati</taxon>
        <taxon>Bacillota</taxon>
        <taxon>Bacilli</taxon>
        <taxon>Bacillales</taxon>
        <taxon>Paenibacillaceae</taxon>
        <taxon>Paenibacillus</taxon>
    </lineage>
</organism>
<dbReference type="EMBL" id="CALYLO010000004">
    <property type="protein sequence ID" value="CAH8245719.1"/>
    <property type="molecule type" value="Genomic_DNA"/>
</dbReference>
<dbReference type="Pfam" id="PF00437">
    <property type="entry name" value="T2SSE"/>
    <property type="match status" value="1"/>
</dbReference>
<dbReference type="CDD" id="cd01130">
    <property type="entry name" value="VirB11-like_ATPase"/>
    <property type="match status" value="1"/>
</dbReference>
<dbReference type="InterPro" id="IPR001482">
    <property type="entry name" value="T2SS/T4SS_dom"/>
</dbReference>
<comment type="caution">
    <text evidence="3">The sequence shown here is derived from an EMBL/GenBank/DDBJ whole genome shotgun (WGS) entry which is preliminary data.</text>
</comment>
<gene>
    <name evidence="3" type="ORF">WJ0W_002954</name>
</gene>
<feature type="domain" description="Bacterial type II secretion system protein E" evidence="2">
    <location>
        <begin position="78"/>
        <end position="360"/>
    </location>
</feature>
<dbReference type="Gene3D" id="3.40.50.300">
    <property type="entry name" value="P-loop containing nucleotide triphosphate hydrolases"/>
    <property type="match status" value="1"/>
</dbReference>
<name>A0ABM9G273_9BACL</name>
<accession>A0ABM9G273</accession>
<proteinExistence type="inferred from homology"/>
<dbReference type="InterPro" id="IPR027417">
    <property type="entry name" value="P-loop_NTPase"/>
</dbReference>
<dbReference type="PANTHER" id="PTHR30486">
    <property type="entry name" value="TWITCHING MOTILITY PROTEIN PILT"/>
    <property type="match status" value="1"/>
</dbReference>
<evidence type="ECO:0000256" key="1">
    <source>
        <dbReference type="ARBA" id="ARBA00006611"/>
    </source>
</evidence>
<evidence type="ECO:0000313" key="3">
    <source>
        <dbReference type="EMBL" id="CAH8245719.1"/>
    </source>
</evidence>